<dbReference type="EMBL" id="QYTU02000034">
    <property type="protein sequence ID" value="RWR06725.1"/>
    <property type="molecule type" value="Genomic_DNA"/>
</dbReference>
<dbReference type="RefSeq" id="WP_120074636.1">
    <property type="nucleotide sequence ID" value="NZ_CP126113.1"/>
</dbReference>
<name>A0A443IM40_9BACI</name>
<sequence>MSQGAFYKELEDDLTLDNVNMRIYENIGKEIGKLVDEKNVAYGDAFNKSGDFLEILYPNGIQPHQYDDMLAIIRVFDKLMRISTQKEAFKENPWEDIAGYGILRSMSNGKKNR</sequence>
<evidence type="ECO:0000313" key="1">
    <source>
        <dbReference type="EMBL" id="RWR06725.1"/>
    </source>
</evidence>
<comment type="caution">
    <text evidence="1">The sequence shown here is derived from an EMBL/GenBank/DDBJ whole genome shotgun (WGS) entry which is preliminary data.</text>
</comment>
<dbReference type="AlphaFoldDB" id="A0A443IM40"/>
<gene>
    <name evidence="1" type="ORF">D4N35_013750</name>
</gene>
<dbReference type="OrthoDB" id="5522901at2"/>
<protein>
    <submittedName>
        <fullName evidence="1">Uncharacterized protein</fullName>
    </submittedName>
</protein>
<accession>A0A443IM40</accession>
<evidence type="ECO:0000313" key="2">
    <source>
        <dbReference type="Proteomes" id="UP000273811"/>
    </source>
</evidence>
<reference evidence="1" key="1">
    <citation type="submission" date="2018-12" db="EMBL/GenBank/DDBJ databases">
        <authorList>
            <person name="Sun L."/>
            <person name="Chen Z."/>
        </authorList>
    </citation>
    <scope>NUCLEOTIDE SEQUENCE [LARGE SCALE GENOMIC DNA]</scope>
    <source>
        <strain evidence="1">DSM 16012</strain>
    </source>
</reference>
<keyword evidence="2" id="KW-1185">Reference proteome</keyword>
<proteinExistence type="predicted"/>
<organism evidence="1 2">
    <name type="scientific">Siminovitchia fortis</name>
    <dbReference type="NCBI Taxonomy" id="254758"/>
    <lineage>
        <taxon>Bacteria</taxon>
        <taxon>Bacillati</taxon>
        <taxon>Bacillota</taxon>
        <taxon>Bacilli</taxon>
        <taxon>Bacillales</taxon>
        <taxon>Bacillaceae</taxon>
        <taxon>Siminovitchia</taxon>
    </lineage>
</organism>
<dbReference type="Proteomes" id="UP000273811">
    <property type="component" value="Unassembled WGS sequence"/>
</dbReference>